<dbReference type="Pfam" id="PF02518">
    <property type="entry name" value="HATPase_c"/>
    <property type="match status" value="1"/>
</dbReference>
<dbReference type="InterPro" id="IPR010559">
    <property type="entry name" value="Sig_transdc_His_kin_internal"/>
</dbReference>
<feature type="domain" description="Histidine kinase" evidence="2">
    <location>
        <begin position="247"/>
        <end position="341"/>
    </location>
</feature>
<protein>
    <submittedName>
        <fullName evidence="3">Sensor histidine kinase</fullName>
    </submittedName>
</protein>
<keyword evidence="4" id="KW-1185">Reference proteome</keyword>
<sequence length="344" mass="38096">MATQRNTKAEVVKSFVYTAAFCAVIAFVTQTIWPSAYIEHLVISLGYGFSSVVGSIAISRWKPELAARFVNLFSLAIAMVVGTSNAYFWLNSYDNFSEFSQLKPVAILGLIFTITCFSYFYTYEQKLLAQKELEKAKRLQSEQEKALVLSQLRQLQSQIEPHFLFNTLANVNALISHDPKAAQHMLDKLTELLRGALINSRQENSSVGAELSLVDAYLAIQKIRLGDRLEYRIDNQLTEPMMLAPLLIQPLVENAIQHGIEPKVDGGEIDIKVSQKEQLVCIEVNDSGVGLTQTQNSSGHGIGLQNTRERIAALYGESAELSIKQSHLGGVISSICIPADSLRV</sequence>
<feature type="transmembrane region" description="Helical" evidence="1">
    <location>
        <begin position="70"/>
        <end position="90"/>
    </location>
</feature>
<feature type="transmembrane region" description="Helical" evidence="1">
    <location>
        <begin position="102"/>
        <end position="121"/>
    </location>
</feature>
<dbReference type="InterPro" id="IPR050640">
    <property type="entry name" value="Bact_2-comp_sensor_kinase"/>
</dbReference>
<dbReference type="SMART" id="SM00387">
    <property type="entry name" value="HATPase_c"/>
    <property type="match status" value="1"/>
</dbReference>
<dbReference type="GO" id="GO:0000155">
    <property type="term" value="F:phosphorelay sensor kinase activity"/>
    <property type="evidence" value="ECO:0007669"/>
    <property type="project" value="InterPro"/>
</dbReference>
<dbReference type="EMBL" id="SATR01000060">
    <property type="protein sequence ID" value="TFH89527.1"/>
    <property type="molecule type" value="Genomic_DNA"/>
</dbReference>
<dbReference type="GO" id="GO:0016020">
    <property type="term" value="C:membrane"/>
    <property type="evidence" value="ECO:0007669"/>
    <property type="project" value="InterPro"/>
</dbReference>
<dbReference type="Proteomes" id="UP000297753">
    <property type="component" value="Unassembled WGS sequence"/>
</dbReference>
<dbReference type="AlphaFoldDB" id="A0A4Y8W9M0"/>
<keyword evidence="1" id="KW-1133">Transmembrane helix</keyword>
<dbReference type="InterPro" id="IPR036890">
    <property type="entry name" value="HATPase_C_sf"/>
</dbReference>
<dbReference type="PANTHER" id="PTHR34220">
    <property type="entry name" value="SENSOR HISTIDINE KINASE YPDA"/>
    <property type="match status" value="1"/>
</dbReference>
<dbReference type="InterPro" id="IPR003594">
    <property type="entry name" value="HATPase_dom"/>
</dbReference>
<organism evidence="3 4">
    <name type="scientific">Vibrio ouci</name>
    <dbReference type="NCBI Taxonomy" id="2499078"/>
    <lineage>
        <taxon>Bacteria</taxon>
        <taxon>Pseudomonadati</taxon>
        <taxon>Pseudomonadota</taxon>
        <taxon>Gammaproteobacteria</taxon>
        <taxon>Vibrionales</taxon>
        <taxon>Vibrionaceae</taxon>
        <taxon>Vibrio</taxon>
    </lineage>
</organism>
<evidence type="ECO:0000259" key="2">
    <source>
        <dbReference type="PROSITE" id="PS50109"/>
    </source>
</evidence>
<keyword evidence="3" id="KW-0808">Transferase</keyword>
<dbReference type="SUPFAM" id="SSF55874">
    <property type="entry name" value="ATPase domain of HSP90 chaperone/DNA topoisomerase II/histidine kinase"/>
    <property type="match status" value="1"/>
</dbReference>
<keyword evidence="1" id="KW-0472">Membrane</keyword>
<evidence type="ECO:0000313" key="4">
    <source>
        <dbReference type="Proteomes" id="UP000297753"/>
    </source>
</evidence>
<dbReference type="PROSITE" id="PS50109">
    <property type="entry name" value="HIS_KIN"/>
    <property type="match status" value="1"/>
</dbReference>
<proteinExistence type="predicted"/>
<dbReference type="InterPro" id="IPR005467">
    <property type="entry name" value="His_kinase_dom"/>
</dbReference>
<name>A0A4Y8W9M0_9VIBR</name>
<reference evidence="3 4" key="1">
    <citation type="submission" date="2019-01" db="EMBL/GenBank/DDBJ databases">
        <title>Vibrio BEI176 sp. nov, a marine bacterium isolated from China: eastern marignal seas.</title>
        <authorList>
            <person name="Li B."/>
        </authorList>
    </citation>
    <scope>NUCLEOTIDE SEQUENCE [LARGE SCALE GENOMIC DNA]</scope>
    <source>
        <strain evidence="3 4">BEI176</strain>
    </source>
</reference>
<keyword evidence="1" id="KW-0812">Transmembrane</keyword>
<evidence type="ECO:0000313" key="3">
    <source>
        <dbReference type="EMBL" id="TFH89527.1"/>
    </source>
</evidence>
<evidence type="ECO:0000256" key="1">
    <source>
        <dbReference type="SAM" id="Phobius"/>
    </source>
</evidence>
<feature type="transmembrane region" description="Helical" evidence="1">
    <location>
        <begin position="12"/>
        <end position="32"/>
    </location>
</feature>
<dbReference type="RefSeq" id="WP_134837313.1">
    <property type="nucleotide sequence ID" value="NZ_SATR01000060.1"/>
</dbReference>
<dbReference type="OrthoDB" id="2514702at2"/>
<dbReference type="Pfam" id="PF06580">
    <property type="entry name" value="His_kinase"/>
    <property type="match status" value="1"/>
</dbReference>
<keyword evidence="3" id="KW-0418">Kinase</keyword>
<feature type="transmembrane region" description="Helical" evidence="1">
    <location>
        <begin position="38"/>
        <end position="58"/>
    </location>
</feature>
<gene>
    <name evidence="3" type="ORF">ELS82_21725</name>
</gene>
<dbReference type="PANTHER" id="PTHR34220:SF9">
    <property type="entry name" value="SIGNAL TRANSDUCTION HISTIDINE KINASE INTERNAL REGION DOMAIN-CONTAINING PROTEIN"/>
    <property type="match status" value="1"/>
</dbReference>
<comment type="caution">
    <text evidence="3">The sequence shown here is derived from an EMBL/GenBank/DDBJ whole genome shotgun (WGS) entry which is preliminary data.</text>
</comment>
<accession>A0A4Y8W9M0</accession>
<dbReference type="Gene3D" id="3.30.565.10">
    <property type="entry name" value="Histidine kinase-like ATPase, C-terminal domain"/>
    <property type="match status" value="1"/>
</dbReference>